<evidence type="ECO:0000313" key="3">
    <source>
        <dbReference type="Proteomes" id="UP001396334"/>
    </source>
</evidence>
<keyword evidence="1" id="KW-0472">Membrane</keyword>
<reference evidence="2 3" key="1">
    <citation type="journal article" date="2024" name="G3 (Bethesda)">
        <title>Genome assembly of Hibiscus sabdariffa L. provides insights into metabolisms of medicinal natural products.</title>
        <authorList>
            <person name="Kim T."/>
        </authorList>
    </citation>
    <scope>NUCLEOTIDE SEQUENCE [LARGE SCALE GENOMIC DNA]</scope>
    <source>
        <strain evidence="2">TK-2024</strain>
        <tissue evidence="2">Old leaves</tissue>
    </source>
</reference>
<keyword evidence="1" id="KW-0812">Transmembrane</keyword>
<feature type="transmembrane region" description="Helical" evidence="1">
    <location>
        <begin position="58"/>
        <end position="77"/>
    </location>
</feature>
<accession>A0ABR2NVX5</accession>
<organism evidence="2 3">
    <name type="scientific">Hibiscus sabdariffa</name>
    <name type="common">roselle</name>
    <dbReference type="NCBI Taxonomy" id="183260"/>
    <lineage>
        <taxon>Eukaryota</taxon>
        <taxon>Viridiplantae</taxon>
        <taxon>Streptophyta</taxon>
        <taxon>Embryophyta</taxon>
        <taxon>Tracheophyta</taxon>
        <taxon>Spermatophyta</taxon>
        <taxon>Magnoliopsida</taxon>
        <taxon>eudicotyledons</taxon>
        <taxon>Gunneridae</taxon>
        <taxon>Pentapetalae</taxon>
        <taxon>rosids</taxon>
        <taxon>malvids</taxon>
        <taxon>Malvales</taxon>
        <taxon>Malvaceae</taxon>
        <taxon>Malvoideae</taxon>
        <taxon>Hibiscus</taxon>
    </lineage>
</organism>
<evidence type="ECO:0000313" key="2">
    <source>
        <dbReference type="EMBL" id="KAK8980115.1"/>
    </source>
</evidence>
<gene>
    <name evidence="2" type="ORF">V6N11_061331</name>
</gene>
<sequence length="130" mass="14438">MGQYFYACNICCQDYAPPASFTIPENNTNRTALIMKPWLALLSVSRVKTNAESNVDNWMSIIDMLLMAIAFLFLSVWKGSTGGHWNKPMMCRDIAQFPESEVIVTKVLCLSVTFGAESDSAGLSISYTHV</sequence>
<comment type="caution">
    <text evidence="2">The sequence shown here is derived from an EMBL/GenBank/DDBJ whole genome shotgun (WGS) entry which is preliminary data.</text>
</comment>
<evidence type="ECO:0000256" key="1">
    <source>
        <dbReference type="SAM" id="Phobius"/>
    </source>
</evidence>
<name>A0ABR2NVX5_9ROSI</name>
<dbReference type="EMBL" id="JBBPBN010000097">
    <property type="protein sequence ID" value="KAK8980115.1"/>
    <property type="molecule type" value="Genomic_DNA"/>
</dbReference>
<proteinExistence type="predicted"/>
<keyword evidence="3" id="KW-1185">Reference proteome</keyword>
<keyword evidence="1" id="KW-1133">Transmembrane helix</keyword>
<dbReference type="Proteomes" id="UP001396334">
    <property type="component" value="Unassembled WGS sequence"/>
</dbReference>
<protein>
    <submittedName>
        <fullName evidence="2">Uncharacterized protein</fullName>
    </submittedName>
</protein>